<proteinExistence type="predicted"/>
<feature type="transmembrane region" description="Helical" evidence="1">
    <location>
        <begin position="34"/>
        <end position="52"/>
    </location>
</feature>
<evidence type="ECO:0000313" key="2">
    <source>
        <dbReference type="EMBL" id="SIT04540.1"/>
    </source>
</evidence>
<name>A0A173MJW6_9BACT</name>
<gene>
    <name evidence="2" type="ORF">SAMN05421788_103119</name>
</gene>
<dbReference type="KEGG" id="fln:FLA_3800"/>
<evidence type="ECO:0008006" key="4">
    <source>
        <dbReference type="Google" id="ProtNLM"/>
    </source>
</evidence>
<evidence type="ECO:0000313" key="3">
    <source>
        <dbReference type="Proteomes" id="UP000186917"/>
    </source>
</evidence>
<feature type="transmembrane region" description="Helical" evidence="1">
    <location>
        <begin position="59"/>
        <end position="79"/>
    </location>
</feature>
<feature type="transmembrane region" description="Helical" evidence="1">
    <location>
        <begin position="99"/>
        <end position="119"/>
    </location>
</feature>
<keyword evidence="3" id="KW-1185">Reference proteome</keyword>
<accession>A0A173MJW6</accession>
<sequence>MNKKTLFRYIPFVIIVIIHLYAWVVIATTDKEPAIGQWAALLLIGVNLLLYIKKMAYGLLATAIILVLSSLSIIEIYAHTITGSFFVRIGQLELATPHIQWRSVGLLVLYCILNFNYWIELYADYKYGENK</sequence>
<protein>
    <recommendedName>
        <fullName evidence="4">Transmembrane family 220, helix</fullName>
    </recommendedName>
</protein>
<dbReference type="OrthoDB" id="10002574at2"/>
<dbReference type="Proteomes" id="UP000186917">
    <property type="component" value="Unassembled WGS sequence"/>
</dbReference>
<dbReference type="RefSeq" id="WP_076378781.1">
    <property type="nucleotide sequence ID" value="NZ_AP017422.1"/>
</dbReference>
<dbReference type="AlphaFoldDB" id="A0A173MJW6"/>
<keyword evidence="1" id="KW-1133">Transmembrane helix</keyword>
<reference evidence="3" key="1">
    <citation type="submission" date="2017-01" db="EMBL/GenBank/DDBJ databases">
        <authorList>
            <person name="Varghese N."/>
            <person name="Submissions S."/>
        </authorList>
    </citation>
    <scope>NUCLEOTIDE SEQUENCE [LARGE SCALE GENOMIC DNA]</scope>
    <source>
        <strain evidence="3">DSM 21054</strain>
    </source>
</reference>
<keyword evidence="1" id="KW-0812">Transmembrane</keyword>
<dbReference type="STRING" id="477680.SAMN05421788_103119"/>
<evidence type="ECO:0000256" key="1">
    <source>
        <dbReference type="SAM" id="Phobius"/>
    </source>
</evidence>
<dbReference type="EMBL" id="FTOR01000003">
    <property type="protein sequence ID" value="SIT04540.1"/>
    <property type="molecule type" value="Genomic_DNA"/>
</dbReference>
<organism evidence="2 3">
    <name type="scientific">Filimonas lacunae</name>
    <dbReference type="NCBI Taxonomy" id="477680"/>
    <lineage>
        <taxon>Bacteria</taxon>
        <taxon>Pseudomonadati</taxon>
        <taxon>Bacteroidota</taxon>
        <taxon>Chitinophagia</taxon>
        <taxon>Chitinophagales</taxon>
        <taxon>Chitinophagaceae</taxon>
        <taxon>Filimonas</taxon>
    </lineage>
</organism>
<keyword evidence="1" id="KW-0472">Membrane</keyword>
<feature type="transmembrane region" description="Helical" evidence="1">
    <location>
        <begin position="7"/>
        <end position="28"/>
    </location>
</feature>